<protein>
    <submittedName>
        <fullName evidence="8">RNA recognition family protein</fullName>
    </submittedName>
</protein>
<reference evidence="8 9" key="1">
    <citation type="submission" date="2016-10" db="EMBL/GenBank/DDBJ databases">
        <title>Reductive evolution of mitochondrial metabolism and differential evolution of invasion-related proteins in Cryptosporidium.</title>
        <authorList>
            <person name="Liu S."/>
            <person name="Roellig D.M."/>
            <person name="Guo Y."/>
            <person name="Li N."/>
            <person name="Frace M.A."/>
            <person name="Tang K."/>
            <person name="Zhang L."/>
            <person name="Feng Y."/>
            <person name="Xiao L."/>
        </authorList>
    </citation>
    <scope>NUCLEOTIDE SEQUENCE [LARGE SCALE GENOMIC DNA]</scope>
    <source>
        <strain evidence="8">30847</strain>
    </source>
</reference>
<dbReference type="GO" id="GO:0005686">
    <property type="term" value="C:U2 snRNP"/>
    <property type="evidence" value="ECO:0007669"/>
    <property type="project" value="TreeGrafter"/>
</dbReference>
<dbReference type="InterPro" id="IPR035979">
    <property type="entry name" value="RBD_domain_sf"/>
</dbReference>
<dbReference type="InterPro" id="IPR000504">
    <property type="entry name" value="RRM_dom"/>
</dbReference>
<feature type="domain" description="RRM" evidence="7">
    <location>
        <begin position="19"/>
        <end position="106"/>
    </location>
</feature>
<evidence type="ECO:0000256" key="2">
    <source>
        <dbReference type="ARBA" id="ARBA00022664"/>
    </source>
</evidence>
<keyword evidence="3" id="KW-0677">Repeat</keyword>
<organism evidence="8 9">
    <name type="scientific">Cryptosporidium andersoni</name>
    <dbReference type="NCBI Taxonomy" id="117008"/>
    <lineage>
        <taxon>Eukaryota</taxon>
        <taxon>Sar</taxon>
        <taxon>Alveolata</taxon>
        <taxon>Apicomplexa</taxon>
        <taxon>Conoidasida</taxon>
        <taxon>Coccidia</taxon>
        <taxon>Eucoccidiorida</taxon>
        <taxon>Eimeriorina</taxon>
        <taxon>Cryptosporidiidae</taxon>
        <taxon>Cryptosporidium</taxon>
    </lineage>
</organism>
<evidence type="ECO:0000256" key="4">
    <source>
        <dbReference type="ARBA" id="ARBA00022884"/>
    </source>
</evidence>
<keyword evidence="2" id="KW-0507">mRNA processing</keyword>
<dbReference type="AlphaFoldDB" id="A0A1J4MSW6"/>
<evidence type="ECO:0000313" key="9">
    <source>
        <dbReference type="Proteomes" id="UP000186804"/>
    </source>
</evidence>
<feature type="domain" description="RRM" evidence="7">
    <location>
        <begin position="173"/>
        <end position="247"/>
    </location>
</feature>
<evidence type="ECO:0000256" key="3">
    <source>
        <dbReference type="ARBA" id="ARBA00022737"/>
    </source>
</evidence>
<dbReference type="PANTHER" id="PTHR15608:SF0">
    <property type="entry name" value="HIV TAT-SPECIFIC FACTOR 1"/>
    <property type="match status" value="1"/>
</dbReference>
<dbReference type="GO" id="GO:0000398">
    <property type="term" value="P:mRNA splicing, via spliceosome"/>
    <property type="evidence" value="ECO:0007669"/>
    <property type="project" value="InterPro"/>
</dbReference>
<evidence type="ECO:0000256" key="6">
    <source>
        <dbReference type="PROSITE-ProRule" id="PRU00176"/>
    </source>
</evidence>
<dbReference type="OrthoDB" id="10258585at2759"/>
<dbReference type="CDD" id="cd12281">
    <property type="entry name" value="RRM1_TatSF1_like"/>
    <property type="match status" value="1"/>
</dbReference>
<dbReference type="GO" id="GO:0005684">
    <property type="term" value="C:U2-type spliceosomal complex"/>
    <property type="evidence" value="ECO:0007669"/>
    <property type="project" value="TreeGrafter"/>
</dbReference>
<dbReference type="GeneID" id="92365172"/>
<dbReference type="Gene3D" id="3.30.70.330">
    <property type="match status" value="2"/>
</dbReference>
<evidence type="ECO:0000313" key="8">
    <source>
        <dbReference type="EMBL" id="OII77338.1"/>
    </source>
</evidence>
<comment type="similarity">
    <text evidence="1">Belongs to the HTATSF1 family.</text>
</comment>
<dbReference type="FunFam" id="3.30.70.330:FF:000105">
    <property type="entry name" value="HIV Tat-specific factor 1 homolog"/>
    <property type="match status" value="1"/>
</dbReference>
<dbReference type="SUPFAM" id="SSF54928">
    <property type="entry name" value="RNA-binding domain, RBD"/>
    <property type="match status" value="2"/>
</dbReference>
<proteinExistence type="inferred from homology"/>
<dbReference type="VEuPathDB" id="CryptoDB:cand_009870"/>
<dbReference type="InterPro" id="IPR034393">
    <property type="entry name" value="TatSF1-like"/>
</dbReference>
<keyword evidence="9" id="KW-1185">Reference proteome</keyword>
<dbReference type="PANTHER" id="PTHR15608">
    <property type="entry name" value="SPLICING FACTOR U2AF-ASSOCIATED PROTEIN 2"/>
    <property type="match status" value="1"/>
</dbReference>
<dbReference type="RefSeq" id="XP_067069184.1">
    <property type="nucleotide sequence ID" value="XM_067211226.1"/>
</dbReference>
<comment type="caution">
    <text evidence="8">The sequence shown here is derived from an EMBL/GenBank/DDBJ whole genome shotgun (WGS) entry which is preliminary data.</text>
</comment>
<sequence>MKKSKKEYSKNTEKLIKNTSIYITGLPRDITIEEVRNFFTRCGIIKIDPTTLEPKIKLYKDKETNELKGDALISYKFQESVELALKYLDQTEIRSGYPVKIQKAIFNVNHSQYNKLEDKNLLDIHKKQLIAAKLEEQRLMSWSNEEVIGISQGKSLNTRIVVLRHMYSKQDAEKFNEDDLFYKELEDEIYEEVSKFGTVINVTSIPRHPHGIVCVKFKKSEDAELAVSYLNNRFFDGRQIEAFLYDGKTDFKVSTLPSRKD</sequence>
<keyword evidence="4 6" id="KW-0694">RNA-binding</keyword>
<evidence type="ECO:0000259" key="7">
    <source>
        <dbReference type="PROSITE" id="PS50102"/>
    </source>
</evidence>
<evidence type="ECO:0000256" key="1">
    <source>
        <dbReference type="ARBA" id="ARBA00007747"/>
    </source>
</evidence>
<keyword evidence="5" id="KW-0508">mRNA splicing</keyword>
<name>A0A1J4MSW6_9CRYT</name>
<dbReference type="SMART" id="SM00360">
    <property type="entry name" value="RRM"/>
    <property type="match status" value="2"/>
</dbReference>
<gene>
    <name evidence="8" type="ORF">cand_009870</name>
</gene>
<dbReference type="InterPro" id="IPR034392">
    <property type="entry name" value="TatSF1-like_RRM1"/>
</dbReference>
<dbReference type="EMBL" id="LRBS01000040">
    <property type="protein sequence ID" value="OII77338.1"/>
    <property type="molecule type" value="Genomic_DNA"/>
</dbReference>
<accession>A0A1J4MSW6</accession>
<evidence type="ECO:0000256" key="5">
    <source>
        <dbReference type="ARBA" id="ARBA00023187"/>
    </source>
</evidence>
<dbReference type="FunFam" id="3.30.70.330:FF:000329">
    <property type="entry name" value="splicing factor U2AF-associated protein 2"/>
    <property type="match status" value="1"/>
</dbReference>
<dbReference type="Pfam" id="PF00076">
    <property type="entry name" value="RRM_1"/>
    <property type="match status" value="2"/>
</dbReference>
<dbReference type="PROSITE" id="PS50102">
    <property type="entry name" value="RRM"/>
    <property type="match status" value="2"/>
</dbReference>
<dbReference type="GO" id="GO:0003723">
    <property type="term" value="F:RNA binding"/>
    <property type="evidence" value="ECO:0007669"/>
    <property type="project" value="UniProtKB-UniRule"/>
</dbReference>
<dbReference type="InterPro" id="IPR012677">
    <property type="entry name" value="Nucleotide-bd_a/b_plait_sf"/>
</dbReference>
<dbReference type="Proteomes" id="UP000186804">
    <property type="component" value="Unassembled WGS sequence"/>
</dbReference>